<reference evidence="1 2" key="1">
    <citation type="submission" date="2019-04" db="EMBL/GenBank/DDBJ databases">
        <title>An improved genome assembly and genetic linkage map for asparagus bean, Vigna unguiculata ssp. sesquipedialis.</title>
        <authorList>
            <person name="Xia Q."/>
            <person name="Zhang R."/>
            <person name="Dong Y."/>
        </authorList>
    </citation>
    <scope>NUCLEOTIDE SEQUENCE [LARGE SCALE GENOMIC DNA]</scope>
    <source>
        <tissue evidence="1">Leaf</tissue>
    </source>
</reference>
<name>A0A4D6MAX5_VIGUN</name>
<sequence>MLVARRGFNYEVVNKQKKPVTVCRWSIIKIHKALGALICLRWSLVTPNQLRLCYGNLDDAAAAIND</sequence>
<evidence type="ECO:0000313" key="1">
    <source>
        <dbReference type="EMBL" id="QCD98495.1"/>
    </source>
</evidence>
<dbReference type="Proteomes" id="UP000501690">
    <property type="component" value="Linkage Group LG6"/>
</dbReference>
<accession>A0A4D6MAX5</accession>
<organism evidence="1 2">
    <name type="scientific">Vigna unguiculata</name>
    <name type="common">Cowpea</name>
    <dbReference type="NCBI Taxonomy" id="3917"/>
    <lineage>
        <taxon>Eukaryota</taxon>
        <taxon>Viridiplantae</taxon>
        <taxon>Streptophyta</taxon>
        <taxon>Embryophyta</taxon>
        <taxon>Tracheophyta</taxon>
        <taxon>Spermatophyta</taxon>
        <taxon>Magnoliopsida</taxon>
        <taxon>eudicotyledons</taxon>
        <taxon>Gunneridae</taxon>
        <taxon>Pentapetalae</taxon>
        <taxon>rosids</taxon>
        <taxon>fabids</taxon>
        <taxon>Fabales</taxon>
        <taxon>Fabaceae</taxon>
        <taxon>Papilionoideae</taxon>
        <taxon>50 kb inversion clade</taxon>
        <taxon>NPAAA clade</taxon>
        <taxon>indigoferoid/millettioid clade</taxon>
        <taxon>Phaseoleae</taxon>
        <taxon>Vigna</taxon>
    </lineage>
</organism>
<dbReference type="AlphaFoldDB" id="A0A4D6MAX5"/>
<evidence type="ECO:0000313" key="2">
    <source>
        <dbReference type="Proteomes" id="UP000501690"/>
    </source>
</evidence>
<proteinExistence type="predicted"/>
<dbReference type="EMBL" id="CP039350">
    <property type="protein sequence ID" value="QCD98495.1"/>
    <property type="molecule type" value="Genomic_DNA"/>
</dbReference>
<protein>
    <submittedName>
        <fullName evidence="1">Uncharacterized protein</fullName>
    </submittedName>
</protein>
<gene>
    <name evidence="1" type="ORF">DEO72_LG6g3216</name>
</gene>
<keyword evidence="2" id="KW-1185">Reference proteome</keyword>